<feature type="transmembrane region" description="Helical" evidence="7">
    <location>
        <begin position="225"/>
        <end position="242"/>
    </location>
</feature>
<evidence type="ECO:0000313" key="10">
    <source>
        <dbReference type="Proteomes" id="UP000254927"/>
    </source>
</evidence>
<dbReference type="Gene3D" id="1.20.1250.20">
    <property type="entry name" value="MFS general substrate transporter like domains"/>
    <property type="match status" value="1"/>
</dbReference>
<dbReference type="CDD" id="cd17503">
    <property type="entry name" value="MFS_LmrB_MDR_like"/>
    <property type="match status" value="1"/>
</dbReference>
<feature type="transmembrane region" description="Helical" evidence="7">
    <location>
        <begin position="134"/>
        <end position="155"/>
    </location>
</feature>
<evidence type="ECO:0000256" key="5">
    <source>
        <dbReference type="ARBA" id="ARBA00022989"/>
    </source>
</evidence>
<dbReference type="GO" id="GO:0022857">
    <property type="term" value="F:transmembrane transporter activity"/>
    <property type="evidence" value="ECO:0007669"/>
    <property type="project" value="InterPro"/>
</dbReference>
<gene>
    <name evidence="9" type="primary">hsrA</name>
    <name evidence="9" type="ORF">NCTC10660_00796</name>
</gene>
<dbReference type="AlphaFoldDB" id="A0A378TYZ9"/>
<protein>
    <submittedName>
        <fullName evidence="9">Integral membrane protein</fullName>
    </submittedName>
</protein>
<feature type="domain" description="Major facilitator superfamily (MFS) profile" evidence="8">
    <location>
        <begin position="9"/>
        <end position="457"/>
    </location>
</feature>
<keyword evidence="6 7" id="KW-0472">Membrane</keyword>
<reference evidence="9 10" key="1">
    <citation type="submission" date="2018-06" db="EMBL/GenBank/DDBJ databases">
        <authorList>
            <consortium name="Pathogen Informatics"/>
            <person name="Doyle S."/>
        </authorList>
    </citation>
    <scope>NUCLEOTIDE SEQUENCE [LARGE SCALE GENOMIC DNA]</scope>
    <source>
        <strain evidence="9 10">NCTC10660</strain>
    </source>
</reference>
<dbReference type="Pfam" id="PF07690">
    <property type="entry name" value="MFS_1"/>
    <property type="match status" value="1"/>
</dbReference>
<keyword evidence="3" id="KW-1003">Cell membrane</keyword>
<dbReference type="PANTHER" id="PTHR42718">
    <property type="entry name" value="MAJOR FACILITATOR SUPERFAMILY MULTIDRUG TRANSPORTER MFSC"/>
    <property type="match status" value="1"/>
</dbReference>
<evidence type="ECO:0000256" key="2">
    <source>
        <dbReference type="ARBA" id="ARBA00022448"/>
    </source>
</evidence>
<dbReference type="PRINTS" id="PR01036">
    <property type="entry name" value="TCRTETB"/>
</dbReference>
<dbReference type="InterPro" id="IPR011701">
    <property type="entry name" value="MFS"/>
</dbReference>
<feature type="transmembrane region" description="Helical" evidence="7">
    <location>
        <begin position="201"/>
        <end position="219"/>
    </location>
</feature>
<dbReference type="SUPFAM" id="SSF103473">
    <property type="entry name" value="MFS general substrate transporter"/>
    <property type="match status" value="1"/>
</dbReference>
<proteinExistence type="predicted"/>
<feature type="transmembrane region" description="Helical" evidence="7">
    <location>
        <begin position="430"/>
        <end position="452"/>
    </location>
</feature>
<evidence type="ECO:0000256" key="1">
    <source>
        <dbReference type="ARBA" id="ARBA00004651"/>
    </source>
</evidence>
<keyword evidence="5 7" id="KW-1133">Transmembrane helix</keyword>
<organism evidence="9 10">
    <name type="scientific">Neisseria elongata</name>
    <dbReference type="NCBI Taxonomy" id="495"/>
    <lineage>
        <taxon>Bacteria</taxon>
        <taxon>Pseudomonadati</taxon>
        <taxon>Pseudomonadota</taxon>
        <taxon>Betaproteobacteria</taxon>
        <taxon>Neisseriales</taxon>
        <taxon>Neisseriaceae</taxon>
        <taxon>Neisseria</taxon>
    </lineage>
</organism>
<keyword evidence="4 7" id="KW-0812">Transmembrane</keyword>
<name>A0A378TYZ9_NEIEL</name>
<comment type="subcellular location">
    <subcellularLocation>
        <location evidence="1">Cell membrane</location>
        <topology evidence="1">Multi-pass membrane protein</topology>
    </subcellularLocation>
</comment>
<dbReference type="Gene3D" id="1.20.1720.10">
    <property type="entry name" value="Multidrug resistance protein D"/>
    <property type="match status" value="1"/>
</dbReference>
<keyword evidence="2" id="KW-0813">Transport</keyword>
<sequence>MAATPSRWLPLLLAVCIFMQMLDATVLNTALPQMAADLQQSPLNMQSAVISYALTLALFMPMSGYLTDRYGTKKVFSVSMALFVLGSLMCAAAPNLPLLVFARVVQGMGGAMMVPVPRLIILRAYDKAELINRMNFVVMPALLGPIAGPLVGGYLVEYASWHWVFLINVPIGLAGIVGATKIMPNFSAPEGSVPHFDLTGFLLFGAAAVGLSLSVELLMHPGARLFSALCGMGGLAALWCYWRHARHDGDLALYPPRLRLVRTFRLGILGNLISRLGMGAMPFLMPLLLQVAFMRSASVSGQMLAPVALAALLTKPFVKPLIARFGYRRVLIWNTRIIGLLIMSMALPDASTPVWLIVPVLFVLGMCNSLQYSSMNTLTLADLRPQMEGSGNSLMAVNQQLAISFGIALGALLLNFFGSGNPRTGNVHQAFQYTFLVIGTITFCASWVFVYLHPKDGSNLV</sequence>
<feature type="transmembrane region" description="Helical" evidence="7">
    <location>
        <begin position="354"/>
        <end position="373"/>
    </location>
</feature>
<dbReference type="InterPro" id="IPR020846">
    <property type="entry name" value="MFS_dom"/>
</dbReference>
<evidence type="ECO:0000313" key="9">
    <source>
        <dbReference type="EMBL" id="STZ67322.1"/>
    </source>
</evidence>
<dbReference type="EMBL" id="UGQW01000002">
    <property type="protein sequence ID" value="STZ67322.1"/>
    <property type="molecule type" value="Genomic_DNA"/>
</dbReference>
<dbReference type="PANTHER" id="PTHR42718:SF46">
    <property type="entry name" value="BLR6921 PROTEIN"/>
    <property type="match status" value="1"/>
</dbReference>
<feature type="transmembrane region" description="Helical" evidence="7">
    <location>
        <begin position="297"/>
        <end position="318"/>
    </location>
</feature>
<dbReference type="PROSITE" id="PS50850">
    <property type="entry name" value="MFS"/>
    <property type="match status" value="1"/>
</dbReference>
<accession>A0A378TYZ9</accession>
<dbReference type="GO" id="GO:0005886">
    <property type="term" value="C:plasma membrane"/>
    <property type="evidence" value="ECO:0007669"/>
    <property type="project" value="UniProtKB-SubCell"/>
</dbReference>
<feature type="transmembrane region" description="Helical" evidence="7">
    <location>
        <begin position="263"/>
        <end position="285"/>
    </location>
</feature>
<dbReference type="RefSeq" id="WP_074895910.1">
    <property type="nucleotide sequence ID" value="NZ_CP031252.1"/>
</dbReference>
<evidence type="ECO:0000256" key="7">
    <source>
        <dbReference type="SAM" id="Phobius"/>
    </source>
</evidence>
<dbReference type="InterPro" id="IPR036259">
    <property type="entry name" value="MFS_trans_sf"/>
</dbReference>
<feature type="transmembrane region" description="Helical" evidence="7">
    <location>
        <begin position="100"/>
        <end position="122"/>
    </location>
</feature>
<evidence type="ECO:0000256" key="3">
    <source>
        <dbReference type="ARBA" id="ARBA00022475"/>
    </source>
</evidence>
<feature type="transmembrane region" description="Helical" evidence="7">
    <location>
        <begin position="394"/>
        <end position="418"/>
    </location>
</feature>
<evidence type="ECO:0000256" key="6">
    <source>
        <dbReference type="ARBA" id="ARBA00023136"/>
    </source>
</evidence>
<feature type="transmembrane region" description="Helical" evidence="7">
    <location>
        <begin position="48"/>
        <end position="66"/>
    </location>
</feature>
<evidence type="ECO:0000256" key="4">
    <source>
        <dbReference type="ARBA" id="ARBA00022692"/>
    </source>
</evidence>
<dbReference type="Proteomes" id="UP000254927">
    <property type="component" value="Unassembled WGS sequence"/>
</dbReference>
<feature type="transmembrane region" description="Helical" evidence="7">
    <location>
        <begin position="161"/>
        <end position="180"/>
    </location>
</feature>
<feature type="transmembrane region" description="Helical" evidence="7">
    <location>
        <begin position="75"/>
        <end position="94"/>
    </location>
</feature>
<dbReference type="GeneID" id="93351794"/>
<evidence type="ECO:0000259" key="8">
    <source>
        <dbReference type="PROSITE" id="PS50850"/>
    </source>
</evidence>